<dbReference type="InterPro" id="IPR038296">
    <property type="entry name" value="ParD_sf"/>
</dbReference>
<protein>
    <submittedName>
        <fullName evidence="3">Type II toxin-antitoxin system ParD family antitoxin</fullName>
    </submittedName>
</protein>
<dbReference type="EMBL" id="CP036498">
    <property type="protein sequence ID" value="QUS41378.1"/>
    <property type="molecule type" value="Genomic_DNA"/>
</dbReference>
<dbReference type="Pfam" id="PF03693">
    <property type="entry name" value="ParD_antitoxin"/>
    <property type="match status" value="1"/>
</dbReference>
<dbReference type="Gene3D" id="6.10.10.120">
    <property type="entry name" value="Antitoxin ParD1-like"/>
    <property type="match status" value="1"/>
</dbReference>
<evidence type="ECO:0000256" key="1">
    <source>
        <dbReference type="ARBA" id="ARBA00008580"/>
    </source>
</evidence>
<dbReference type="InterPro" id="IPR010985">
    <property type="entry name" value="Ribbon_hlx_hlx"/>
</dbReference>
<name>A0ABX8AC99_9BRAD</name>
<evidence type="ECO:0000313" key="4">
    <source>
        <dbReference type="Proteomes" id="UP000682843"/>
    </source>
</evidence>
<evidence type="ECO:0000313" key="3">
    <source>
        <dbReference type="EMBL" id="QUS41378.1"/>
    </source>
</evidence>
<evidence type="ECO:0000256" key="2">
    <source>
        <dbReference type="ARBA" id="ARBA00022649"/>
    </source>
</evidence>
<sequence length="89" mass="10504">MTMKVSLPEEFSTFVEAQVADGHYASSDELFRDALRLMKDRHERLEWLRQAYREGIESGFDDEPLDFEAIKADGRARLEKLRRLEEAKR</sequence>
<dbReference type="NCBIfam" id="TIGR02606">
    <property type="entry name" value="antidote_CC2985"/>
    <property type="match status" value="1"/>
</dbReference>
<dbReference type="InterPro" id="IPR022789">
    <property type="entry name" value="ParD"/>
</dbReference>
<gene>
    <name evidence="3" type="ORF">RPMA_22930</name>
</gene>
<dbReference type="PANTHER" id="PTHR36582">
    <property type="entry name" value="ANTITOXIN PARD"/>
    <property type="match status" value="1"/>
</dbReference>
<proteinExistence type="inferred from homology"/>
<keyword evidence="2" id="KW-1277">Toxin-antitoxin system</keyword>
<dbReference type="PANTHER" id="PTHR36582:SF2">
    <property type="entry name" value="ANTITOXIN PARD"/>
    <property type="match status" value="1"/>
</dbReference>
<reference evidence="3 4" key="1">
    <citation type="submission" date="2019-02" db="EMBL/GenBank/DDBJ databases">
        <title>Emended description of the genus Rhodopseudomonas and description of Rhodopseudomonas albus sp. nov., a non-phototrophic, heavy-metal-tolerant bacterium isolated from garden soil.</title>
        <authorList>
            <person name="Bao Z."/>
            <person name="Cao W.W."/>
            <person name="Sato Y."/>
            <person name="Nishizawa T."/>
            <person name="Zhao J."/>
            <person name="Guo Y."/>
            <person name="Ohta H."/>
        </authorList>
    </citation>
    <scope>NUCLEOTIDE SEQUENCE [LARGE SCALE GENOMIC DNA]</scope>
    <source>
        <strain evidence="3 4">SK50-23</strain>
    </source>
</reference>
<comment type="similarity">
    <text evidence="1">Belongs to the ParD antitoxin family.</text>
</comment>
<accession>A0ABX8AC99</accession>
<dbReference type="Proteomes" id="UP000682843">
    <property type="component" value="Chromosome"/>
</dbReference>
<dbReference type="RefSeq" id="WP_211910019.1">
    <property type="nucleotide sequence ID" value="NZ_CP036498.1"/>
</dbReference>
<dbReference type="SUPFAM" id="SSF47598">
    <property type="entry name" value="Ribbon-helix-helix"/>
    <property type="match status" value="1"/>
</dbReference>
<keyword evidence="4" id="KW-1185">Reference proteome</keyword>
<organism evidence="3 4">
    <name type="scientific">Tardiphaga alba</name>
    <dbReference type="NCBI Taxonomy" id="340268"/>
    <lineage>
        <taxon>Bacteria</taxon>
        <taxon>Pseudomonadati</taxon>
        <taxon>Pseudomonadota</taxon>
        <taxon>Alphaproteobacteria</taxon>
        <taxon>Hyphomicrobiales</taxon>
        <taxon>Nitrobacteraceae</taxon>
        <taxon>Tardiphaga</taxon>
    </lineage>
</organism>